<evidence type="ECO:0000313" key="5">
    <source>
        <dbReference type="Proteomes" id="UP000037122"/>
    </source>
</evidence>
<feature type="region of interest" description="Disordered" evidence="2">
    <location>
        <begin position="585"/>
        <end position="646"/>
    </location>
</feature>
<feature type="compositionally biased region" description="Polar residues" evidence="2">
    <location>
        <begin position="633"/>
        <end position="646"/>
    </location>
</feature>
<dbReference type="Pfam" id="PF03184">
    <property type="entry name" value="DDE_1"/>
    <property type="match status" value="1"/>
</dbReference>
<dbReference type="GO" id="GO:0005634">
    <property type="term" value="C:nucleus"/>
    <property type="evidence" value="ECO:0007669"/>
    <property type="project" value="TreeGrafter"/>
</dbReference>
<dbReference type="EMBL" id="LGST01000022">
    <property type="protein sequence ID" value="KND99661.1"/>
    <property type="molecule type" value="Genomic_DNA"/>
</dbReference>
<evidence type="ECO:0000256" key="1">
    <source>
        <dbReference type="ARBA" id="ARBA00023125"/>
    </source>
</evidence>
<dbReference type="Proteomes" id="UP000037122">
    <property type="component" value="Unassembled WGS sequence"/>
</dbReference>
<keyword evidence="1" id="KW-0238">DNA-binding</keyword>
<gene>
    <name evidence="4" type="ORF">QG37_03456</name>
</gene>
<evidence type="ECO:0000313" key="4">
    <source>
        <dbReference type="EMBL" id="KND99661.1"/>
    </source>
</evidence>
<comment type="caution">
    <text evidence="4">The sequence shown here is derived from an EMBL/GenBank/DDBJ whole genome shotgun (WGS) entry which is preliminary data.</text>
</comment>
<dbReference type="VEuPathDB" id="FungiDB:QG37_03456"/>
<feature type="compositionally biased region" description="Low complexity" evidence="2">
    <location>
        <begin position="597"/>
        <end position="608"/>
    </location>
</feature>
<dbReference type="Gene3D" id="1.10.10.60">
    <property type="entry name" value="Homeodomain-like"/>
    <property type="match status" value="1"/>
</dbReference>
<dbReference type="AlphaFoldDB" id="A0A0L0NZU3"/>
<dbReference type="Pfam" id="PF18107">
    <property type="entry name" value="HTH_ABP1_N"/>
    <property type="match status" value="1"/>
</dbReference>
<dbReference type="PROSITE" id="PS51253">
    <property type="entry name" value="HTH_CENPB"/>
    <property type="match status" value="1"/>
</dbReference>
<evidence type="ECO:0000256" key="2">
    <source>
        <dbReference type="SAM" id="MobiDB-lite"/>
    </source>
</evidence>
<reference evidence="5" key="1">
    <citation type="journal article" date="2015" name="BMC Genomics">
        <title>Draft genome of a commonly misdiagnosed multidrug resistant pathogen Candida auris.</title>
        <authorList>
            <person name="Chatterjee S."/>
            <person name="Alampalli S.V."/>
            <person name="Nageshan R.K."/>
            <person name="Chettiar S.T."/>
            <person name="Joshi S."/>
            <person name="Tatu U.S."/>
        </authorList>
    </citation>
    <scope>NUCLEOTIDE SEQUENCE [LARGE SCALE GENOMIC DNA]</scope>
    <source>
        <strain evidence="5">6684</strain>
    </source>
</reference>
<accession>A0A0L0NZU3</accession>
<dbReference type="SUPFAM" id="SSF46689">
    <property type="entry name" value="Homeodomain-like"/>
    <property type="match status" value="1"/>
</dbReference>
<dbReference type="InterPro" id="IPR041188">
    <property type="entry name" value="HTH_ABP1_N"/>
</dbReference>
<dbReference type="PANTHER" id="PTHR19303:SF73">
    <property type="entry name" value="PROTEIN PDC2"/>
    <property type="match status" value="1"/>
</dbReference>
<dbReference type="InterPro" id="IPR009057">
    <property type="entry name" value="Homeodomain-like_sf"/>
</dbReference>
<dbReference type="SMART" id="SM00674">
    <property type="entry name" value="CENPB"/>
    <property type="match status" value="1"/>
</dbReference>
<feature type="compositionally biased region" description="Low complexity" evidence="2">
    <location>
        <begin position="618"/>
        <end position="632"/>
    </location>
</feature>
<dbReference type="GO" id="GO:0003677">
    <property type="term" value="F:DNA binding"/>
    <property type="evidence" value="ECO:0007669"/>
    <property type="project" value="UniProtKB-KW"/>
</dbReference>
<dbReference type="InterPro" id="IPR004875">
    <property type="entry name" value="DDE_SF_endonuclease_dom"/>
</dbReference>
<feature type="region of interest" description="Disordered" evidence="2">
    <location>
        <begin position="542"/>
        <end position="565"/>
    </location>
</feature>
<evidence type="ECO:0000259" key="3">
    <source>
        <dbReference type="PROSITE" id="PS51253"/>
    </source>
</evidence>
<feature type="domain" description="HTH CENPB-type" evidence="3">
    <location>
        <begin position="64"/>
        <end position="139"/>
    </location>
</feature>
<dbReference type="InterPro" id="IPR050863">
    <property type="entry name" value="CenT-Element_Derived"/>
</dbReference>
<sequence length="824" mass="93141">MGYTIKQKIEICLQSEVNPSMTQSELALWAKEKYGSQKPPSQTTISRILSSKSEILGSKESDFSLVRRRKQSNPLLRKILTEWITQALWESIPITTPIIQLTANAIWTRLRADSKDGNGVFNLKWCNHFVKKLNINLEGSPKAQEKNLGKKLNTVWRLDEKLELKQFIRDLIYHHNYSPKDLFTLDEFQLFHALPLDQIFDISSIDKGLKQSGTSSENTLSIMLGCNIDGSEKLSPLVVSRQDKFDVSASSHSALRSHSGSLSAHALMNKLDEVYQISYRSNNNKWITSSMFQDYLLTLDHKIENSTPNRQIIIFLDDSSSHRIINLEFNHIRLVYMENASKHRNPYGGSFNGVRFDYLPMSFGIVEEFKILYRLQQYLDMINKQRSLTGKPSRPSSLSPVSLDNLRTPSTLGESAEVLAESDYQVPFIKVIEWIKRAWDSIRSEKIFLSWRATHLINFRLTWPASDPKVAELAQETLLAFSDIKNTYNPSKSYDKLKEIMKYLNVVIPWDIDELLGLVNERNKVSLNYVSIEEIIGSCVAASQDDPEEREAVNEETPSPLGAGWFNEETSAQLADSLFPNTSASPMAALPKLPETNSMSPSSMSNASINRAPMLFPSSQNTQQYSSNNQYSGRQDQSAQEYGAGSPSTMSALLLATNVARQPEPFSALPSISKTEINLPPVSRMDMGGYPGPFERKHRLNNAELEPLHPDRKRPTYNQSFSSPLYGNSYGSTPYYPSIPEQVQGESLPHIRPPNDIRLPVVGRRYRESVRENPNDGELIGLLSKVISASRSEGLNLLDQALAELKANLVKMQHKQEQEGELRN</sequence>
<name>A0A0L0NZU3_CANAR</name>
<protein>
    <recommendedName>
        <fullName evidence="3">HTH CENPB-type domain-containing protein</fullName>
    </recommendedName>
</protein>
<organism evidence="4 5">
    <name type="scientific">Candidozyma auris</name>
    <name type="common">Yeast</name>
    <name type="synonym">Candida auris</name>
    <dbReference type="NCBI Taxonomy" id="498019"/>
    <lineage>
        <taxon>Eukaryota</taxon>
        <taxon>Fungi</taxon>
        <taxon>Dikarya</taxon>
        <taxon>Ascomycota</taxon>
        <taxon>Saccharomycotina</taxon>
        <taxon>Pichiomycetes</taxon>
        <taxon>Metschnikowiaceae</taxon>
        <taxon>Candidozyma</taxon>
    </lineage>
</organism>
<dbReference type="PANTHER" id="PTHR19303">
    <property type="entry name" value="TRANSPOSON"/>
    <property type="match status" value="1"/>
</dbReference>
<dbReference type="InterPro" id="IPR006600">
    <property type="entry name" value="HTH_CenpB_DNA-bd_dom"/>
</dbReference>
<dbReference type="Pfam" id="PF03221">
    <property type="entry name" value="HTH_Tnp_Tc5"/>
    <property type="match status" value="1"/>
</dbReference>
<proteinExistence type="predicted"/>